<accession>A0A508TA05</accession>
<evidence type="ECO:0000313" key="2">
    <source>
        <dbReference type="Proteomes" id="UP000328092"/>
    </source>
</evidence>
<dbReference type="AlphaFoldDB" id="A0A508TA05"/>
<protein>
    <submittedName>
        <fullName evidence="1">Uncharacterized protein</fullName>
    </submittedName>
</protein>
<reference evidence="1" key="1">
    <citation type="submission" date="2019-02" db="EMBL/GenBank/DDBJ databases">
        <authorList>
            <person name="Pothier F.J."/>
        </authorList>
    </citation>
    <scope>NUCLEOTIDE SEQUENCE</scope>
    <source>
        <strain evidence="1">CI-1B</strain>
    </source>
</reference>
<dbReference type="Proteomes" id="UP000328092">
    <property type="component" value="Unassembled WGS sequence"/>
</dbReference>
<comment type="caution">
    <text evidence="1">The sequence shown here is derived from an EMBL/GenBank/DDBJ whole genome shotgun (WGS) entry which is preliminary data.</text>
</comment>
<organism evidence="1 2">
    <name type="scientific">Bradyrhizobium ivorense</name>
    <dbReference type="NCBI Taxonomy" id="2511166"/>
    <lineage>
        <taxon>Bacteria</taxon>
        <taxon>Pseudomonadati</taxon>
        <taxon>Pseudomonadota</taxon>
        <taxon>Alphaproteobacteria</taxon>
        <taxon>Hyphomicrobiales</taxon>
        <taxon>Nitrobacteraceae</taxon>
        <taxon>Bradyrhizobium</taxon>
    </lineage>
</organism>
<keyword evidence="2" id="KW-1185">Reference proteome</keyword>
<proteinExistence type="predicted"/>
<sequence length="136" mass="14927">MMSAQLDLDFASDDHARAQIDAAVSYLLRDTSGAARDHAVEAIVEMVRGVAGRSPHSDTASNRSPMTGVTYRDFVIDAYRRDVDRWRATIRRANGKKIRIAFPPSVRDEATTTSDAITAEKAVEFARMAIDAGEVI</sequence>
<name>A0A508TA05_9BRAD</name>
<evidence type="ECO:0000313" key="1">
    <source>
        <dbReference type="EMBL" id="VIO71629.1"/>
    </source>
</evidence>
<dbReference type="EMBL" id="CAADFC020000013">
    <property type="protein sequence ID" value="VIO71629.1"/>
    <property type="molecule type" value="Genomic_DNA"/>
</dbReference>
<gene>
    <name evidence="1" type="ORF">CI1B_38160</name>
</gene>